<accession>A0ABP6YLL1</accession>
<dbReference type="SMART" id="SM01043">
    <property type="entry name" value="BTAD"/>
    <property type="match status" value="1"/>
</dbReference>
<dbReference type="PROSITE" id="PS50043">
    <property type="entry name" value="HTH_LUXR_2"/>
    <property type="match status" value="1"/>
</dbReference>
<dbReference type="PROSITE" id="PS50110">
    <property type="entry name" value="RESPONSE_REGULATORY"/>
    <property type="match status" value="1"/>
</dbReference>
<evidence type="ECO:0008006" key="13">
    <source>
        <dbReference type="Google" id="ProtNLM"/>
    </source>
</evidence>
<keyword evidence="4 7" id="KW-0238">DNA-binding</keyword>
<keyword evidence="5" id="KW-0804">Transcription</keyword>
<feature type="domain" description="Response regulatory" evidence="9">
    <location>
        <begin position="3"/>
        <end position="120"/>
    </location>
</feature>
<feature type="domain" description="OmpR/PhoB-type" evidence="10">
    <location>
        <begin position="217"/>
        <end position="322"/>
    </location>
</feature>
<dbReference type="SMART" id="SM00448">
    <property type="entry name" value="REC"/>
    <property type="match status" value="1"/>
</dbReference>
<dbReference type="Pfam" id="PF00196">
    <property type="entry name" value="GerE"/>
    <property type="match status" value="1"/>
</dbReference>
<evidence type="ECO:0000256" key="7">
    <source>
        <dbReference type="PROSITE-ProRule" id="PRU01091"/>
    </source>
</evidence>
<dbReference type="CDD" id="cd17535">
    <property type="entry name" value="REC_NarL-like"/>
    <property type="match status" value="1"/>
</dbReference>
<dbReference type="Pfam" id="PF03704">
    <property type="entry name" value="BTAD"/>
    <property type="match status" value="1"/>
</dbReference>
<evidence type="ECO:0000256" key="3">
    <source>
        <dbReference type="ARBA" id="ARBA00023015"/>
    </source>
</evidence>
<dbReference type="InterPro" id="IPR051677">
    <property type="entry name" value="AfsR-DnrI-RedD_regulator"/>
</dbReference>
<feature type="DNA-binding region" description="OmpR/PhoB-type" evidence="7">
    <location>
        <begin position="217"/>
        <end position="322"/>
    </location>
</feature>
<dbReference type="InterPro" id="IPR011006">
    <property type="entry name" value="CheY-like_superfamily"/>
</dbReference>
<dbReference type="InterPro" id="IPR005158">
    <property type="entry name" value="BTAD"/>
</dbReference>
<dbReference type="InterPro" id="IPR001789">
    <property type="entry name" value="Sig_transdc_resp-reg_receiver"/>
</dbReference>
<reference evidence="12" key="1">
    <citation type="journal article" date="2019" name="Int. J. Syst. Evol. Microbiol.">
        <title>The Global Catalogue of Microorganisms (GCM) 10K type strain sequencing project: providing services to taxonomists for standard genome sequencing and annotation.</title>
        <authorList>
            <consortium name="The Broad Institute Genomics Platform"/>
            <consortium name="The Broad Institute Genome Sequencing Center for Infectious Disease"/>
            <person name="Wu L."/>
            <person name="Ma J."/>
        </authorList>
    </citation>
    <scope>NUCLEOTIDE SEQUENCE [LARGE SCALE GENOMIC DNA]</scope>
    <source>
        <strain evidence="12">JCM 16898</strain>
    </source>
</reference>
<dbReference type="PRINTS" id="PR00038">
    <property type="entry name" value="HTHLUXR"/>
</dbReference>
<protein>
    <recommendedName>
        <fullName evidence="13">DNA-binding response regulator, NarL/FixJ family, contains REC and HTH domains</fullName>
    </recommendedName>
</protein>
<evidence type="ECO:0000256" key="4">
    <source>
        <dbReference type="ARBA" id="ARBA00023125"/>
    </source>
</evidence>
<dbReference type="InterPro" id="IPR001867">
    <property type="entry name" value="OmpR/PhoB-type_DNA-bd"/>
</dbReference>
<keyword evidence="3" id="KW-0805">Transcription regulation</keyword>
<dbReference type="InterPro" id="IPR016032">
    <property type="entry name" value="Sig_transdc_resp-reg_C-effctor"/>
</dbReference>
<dbReference type="SMART" id="SM00862">
    <property type="entry name" value="Trans_reg_C"/>
    <property type="match status" value="1"/>
</dbReference>
<dbReference type="InterPro" id="IPR058245">
    <property type="entry name" value="NreC/VraR/RcsB-like_REC"/>
</dbReference>
<dbReference type="EMBL" id="BAAAZN010000028">
    <property type="protein sequence ID" value="GAA3583529.1"/>
    <property type="molecule type" value="Genomic_DNA"/>
</dbReference>
<evidence type="ECO:0000259" key="9">
    <source>
        <dbReference type="PROSITE" id="PS50110"/>
    </source>
</evidence>
<dbReference type="Gene3D" id="1.10.10.10">
    <property type="entry name" value="Winged helix-like DNA-binding domain superfamily/Winged helix DNA-binding domain"/>
    <property type="match status" value="1"/>
</dbReference>
<comment type="caution">
    <text evidence="11">The sequence shown here is derived from an EMBL/GenBank/DDBJ whole genome shotgun (WGS) entry which is preliminary data.</text>
</comment>
<dbReference type="InterPro" id="IPR011990">
    <property type="entry name" value="TPR-like_helical_dom_sf"/>
</dbReference>
<feature type="modified residue" description="4-aspartylphosphate" evidence="6">
    <location>
        <position position="55"/>
    </location>
</feature>
<comment type="similarity">
    <text evidence="1">Belongs to the AfsR/DnrI/RedD regulatory family.</text>
</comment>
<dbReference type="Gene3D" id="1.25.40.10">
    <property type="entry name" value="Tetratricopeptide repeat domain"/>
    <property type="match status" value="1"/>
</dbReference>
<dbReference type="Pfam" id="PF00486">
    <property type="entry name" value="Trans_reg_C"/>
    <property type="match status" value="1"/>
</dbReference>
<evidence type="ECO:0000256" key="6">
    <source>
        <dbReference type="PROSITE-ProRule" id="PRU00169"/>
    </source>
</evidence>
<sequence>MTRVLLVDDQELVRSGLRRILRARDGFVVAGECADGAEVPAALTAAGEVDVVVMDLRMKRIDGIEATRRLRAAGARPPVLALTTFDDDELLAGVLRAGAVGYVLKDSPAEDLIRAVRAVAAGDAWLDPTVTGRVLSTFRETSGERLPPGLLTPREMAVLASAGRGHTDAEIATALGISEATVESELGRVRAKLRLRDRAAAIVYAFDHGLVAPGREPVVAQRPDSGLRFSVLGPLRAWRGGRALDLGPVRQQALLAALLLRPGVPVRAGELLDDVWGLEPPGTGGRVVPVYVHRLRKGLRADGERTEDSVIASARGAYRFEGDRVRVDVTEFETRVAEAEQASQTGDFPAAVDAADAALALFQGEPLAGLPGPFAEGERLRLTEQRLTLVQDKAMAQLQLGRVDEVVAELFALLAVHPYREPLAVLLMRALRAGGRRADALAVHRRIRARLRTDLDVEPGPALDRELRTTLSSGRAD</sequence>
<dbReference type="Gene3D" id="3.40.50.2300">
    <property type="match status" value="1"/>
</dbReference>
<keyword evidence="12" id="KW-1185">Reference proteome</keyword>
<dbReference type="SUPFAM" id="SSF46894">
    <property type="entry name" value="C-terminal effector domain of the bipartite response regulators"/>
    <property type="match status" value="2"/>
</dbReference>
<dbReference type="PROSITE" id="PS51755">
    <property type="entry name" value="OMPR_PHOB"/>
    <property type="match status" value="1"/>
</dbReference>
<dbReference type="SUPFAM" id="SSF52172">
    <property type="entry name" value="CheY-like"/>
    <property type="match status" value="1"/>
</dbReference>
<dbReference type="Pfam" id="PF00072">
    <property type="entry name" value="Response_reg"/>
    <property type="match status" value="1"/>
</dbReference>
<evidence type="ECO:0000313" key="12">
    <source>
        <dbReference type="Proteomes" id="UP001500689"/>
    </source>
</evidence>
<evidence type="ECO:0000256" key="1">
    <source>
        <dbReference type="ARBA" id="ARBA00005820"/>
    </source>
</evidence>
<gene>
    <name evidence="11" type="ORF">GCM10022222_80380</name>
</gene>
<dbReference type="CDD" id="cd06170">
    <property type="entry name" value="LuxR_C_like"/>
    <property type="match status" value="1"/>
</dbReference>
<name>A0ABP6YLL1_9PSEU</name>
<dbReference type="PANTHER" id="PTHR35807">
    <property type="entry name" value="TRANSCRIPTIONAL REGULATOR REDD-RELATED"/>
    <property type="match status" value="1"/>
</dbReference>
<dbReference type="Proteomes" id="UP001500689">
    <property type="component" value="Unassembled WGS sequence"/>
</dbReference>
<dbReference type="PANTHER" id="PTHR35807:SF1">
    <property type="entry name" value="TRANSCRIPTIONAL REGULATOR REDD"/>
    <property type="match status" value="1"/>
</dbReference>
<dbReference type="SUPFAM" id="SSF48452">
    <property type="entry name" value="TPR-like"/>
    <property type="match status" value="1"/>
</dbReference>
<evidence type="ECO:0000259" key="8">
    <source>
        <dbReference type="PROSITE" id="PS50043"/>
    </source>
</evidence>
<feature type="domain" description="HTH luxR-type" evidence="8">
    <location>
        <begin position="144"/>
        <end position="209"/>
    </location>
</feature>
<evidence type="ECO:0000256" key="5">
    <source>
        <dbReference type="ARBA" id="ARBA00023163"/>
    </source>
</evidence>
<dbReference type="CDD" id="cd15831">
    <property type="entry name" value="BTAD"/>
    <property type="match status" value="1"/>
</dbReference>
<proteinExistence type="inferred from homology"/>
<organism evidence="11 12">
    <name type="scientific">Amycolatopsis ultiminotia</name>
    <dbReference type="NCBI Taxonomy" id="543629"/>
    <lineage>
        <taxon>Bacteria</taxon>
        <taxon>Bacillati</taxon>
        <taxon>Actinomycetota</taxon>
        <taxon>Actinomycetes</taxon>
        <taxon>Pseudonocardiales</taxon>
        <taxon>Pseudonocardiaceae</taxon>
        <taxon>Amycolatopsis</taxon>
    </lineage>
</organism>
<dbReference type="SMART" id="SM00421">
    <property type="entry name" value="HTH_LUXR"/>
    <property type="match status" value="1"/>
</dbReference>
<dbReference type="InterPro" id="IPR000792">
    <property type="entry name" value="Tscrpt_reg_LuxR_C"/>
</dbReference>
<evidence type="ECO:0000256" key="2">
    <source>
        <dbReference type="ARBA" id="ARBA00022553"/>
    </source>
</evidence>
<dbReference type="InterPro" id="IPR036388">
    <property type="entry name" value="WH-like_DNA-bd_sf"/>
</dbReference>
<keyword evidence="2 6" id="KW-0597">Phosphoprotein</keyword>
<evidence type="ECO:0000313" key="11">
    <source>
        <dbReference type="EMBL" id="GAA3583529.1"/>
    </source>
</evidence>
<evidence type="ECO:0000259" key="10">
    <source>
        <dbReference type="PROSITE" id="PS51755"/>
    </source>
</evidence>